<dbReference type="AlphaFoldDB" id="A0A644WYG8"/>
<dbReference type="SMART" id="SM01321">
    <property type="entry name" value="Y1_Tnp"/>
    <property type="match status" value="1"/>
</dbReference>
<feature type="domain" description="Transposase IS200-like" evidence="1">
    <location>
        <begin position="11"/>
        <end position="123"/>
    </location>
</feature>
<evidence type="ECO:0000313" key="2">
    <source>
        <dbReference type="EMBL" id="MPM08960.1"/>
    </source>
</evidence>
<dbReference type="InterPro" id="IPR036515">
    <property type="entry name" value="Transposase_17_sf"/>
</dbReference>
<dbReference type="SUPFAM" id="SSF143422">
    <property type="entry name" value="Transposase IS200-like"/>
    <property type="match status" value="1"/>
</dbReference>
<dbReference type="InterPro" id="IPR002686">
    <property type="entry name" value="Transposase_17"/>
</dbReference>
<proteinExistence type="predicted"/>
<organism evidence="2">
    <name type="scientific">bioreactor metagenome</name>
    <dbReference type="NCBI Taxonomy" id="1076179"/>
    <lineage>
        <taxon>unclassified sequences</taxon>
        <taxon>metagenomes</taxon>
        <taxon>ecological metagenomes</taxon>
    </lineage>
</organism>
<dbReference type="GO" id="GO:0006313">
    <property type="term" value="P:DNA transposition"/>
    <property type="evidence" value="ECO:0007669"/>
    <property type="project" value="InterPro"/>
</dbReference>
<name>A0A644WYG8_9ZZZZ</name>
<dbReference type="PANTHER" id="PTHR34322:SF2">
    <property type="entry name" value="TRANSPOSASE IS200-LIKE DOMAIN-CONTAINING PROTEIN"/>
    <property type="match status" value="1"/>
</dbReference>
<reference evidence="2" key="1">
    <citation type="submission" date="2019-08" db="EMBL/GenBank/DDBJ databases">
        <authorList>
            <person name="Kucharzyk K."/>
            <person name="Murdoch R.W."/>
            <person name="Higgins S."/>
            <person name="Loffler F."/>
        </authorList>
    </citation>
    <scope>NUCLEOTIDE SEQUENCE</scope>
</reference>
<evidence type="ECO:0000259" key="1">
    <source>
        <dbReference type="SMART" id="SM01321"/>
    </source>
</evidence>
<sequence>MKFKKKRARRVQDGYIHVCIRGNRRHNVFYDNSDRYEFLARLKWAAEQHSTTVMEFVLMDNHVHLLVSTDKLSMFVSSLLISYVKWYNLKYSTSGNLFESPFLSASKNKTEWAIRTSMYILQNPVKAGICKHPADYNWSSCRCHFKRFNSFNKHIKLDTSLCDSVFETEIKFLKEIGEKIIKSCELTEKEESIKARIPDSEVINHTNIYLKKNHNSKKITELNKLEKIILIKHLSLKTQATARQIASITQENYRWVLTLCKSNPDKLSEED</sequence>
<comment type="caution">
    <text evidence="2">The sequence shown here is derived from an EMBL/GenBank/DDBJ whole genome shotgun (WGS) entry which is preliminary data.</text>
</comment>
<accession>A0A644WYG8</accession>
<gene>
    <name evidence="2" type="ORF">SDC9_55276</name>
</gene>
<dbReference type="GO" id="GO:0003677">
    <property type="term" value="F:DNA binding"/>
    <property type="evidence" value="ECO:0007669"/>
    <property type="project" value="InterPro"/>
</dbReference>
<dbReference type="PANTHER" id="PTHR34322">
    <property type="entry name" value="TRANSPOSASE, Y1_TNP DOMAIN-CONTAINING"/>
    <property type="match status" value="1"/>
</dbReference>
<protein>
    <recommendedName>
        <fullName evidence="1">Transposase IS200-like domain-containing protein</fullName>
    </recommendedName>
</protein>
<dbReference type="Gene3D" id="3.30.70.1290">
    <property type="entry name" value="Transposase IS200-like"/>
    <property type="match status" value="1"/>
</dbReference>
<dbReference type="Pfam" id="PF01797">
    <property type="entry name" value="Y1_Tnp"/>
    <property type="match status" value="1"/>
</dbReference>
<dbReference type="EMBL" id="VSSQ01001512">
    <property type="protein sequence ID" value="MPM08960.1"/>
    <property type="molecule type" value="Genomic_DNA"/>
</dbReference>
<dbReference type="GO" id="GO:0004803">
    <property type="term" value="F:transposase activity"/>
    <property type="evidence" value="ECO:0007669"/>
    <property type="project" value="InterPro"/>
</dbReference>